<dbReference type="Pfam" id="PF02338">
    <property type="entry name" value="OTU"/>
    <property type="match status" value="1"/>
</dbReference>
<feature type="compositionally biased region" description="Basic and acidic residues" evidence="1">
    <location>
        <begin position="270"/>
        <end position="311"/>
    </location>
</feature>
<feature type="compositionally biased region" description="Low complexity" evidence="1">
    <location>
        <begin position="338"/>
        <end position="365"/>
    </location>
</feature>
<feature type="region of interest" description="Disordered" evidence="1">
    <location>
        <begin position="926"/>
        <end position="952"/>
    </location>
</feature>
<feature type="region of interest" description="Disordered" evidence="1">
    <location>
        <begin position="629"/>
        <end position="914"/>
    </location>
</feature>
<feature type="compositionally biased region" description="Basic and acidic residues" evidence="1">
    <location>
        <begin position="704"/>
        <end position="716"/>
    </location>
</feature>
<dbReference type="PROSITE" id="PS50802">
    <property type="entry name" value="OTU"/>
    <property type="match status" value="1"/>
</dbReference>
<reference evidence="3 4" key="1">
    <citation type="submission" date="2024-01" db="EMBL/GenBank/DDBJ databases">
        <title>A draft genome for the cacao thread blight pathogen Marasmiellus scandens.</title>
        <authorList>
            <person name="Baruah I.K."/>
            <person name="Leung J."/>
            <person name="Bukari Y."/>
            <person name="Amoako-Attah I."/>
            <person name="Meinhardt L.W."/>
            <person name="Bailey B.A."/>
            <person name="Cohen S.P."/>
        </authorList>
    </citation>
    <scope>NUCLEOTIDE SEQUENCE [LARGE SCALE GENOMIC DNA]</scope>
    <source>
        <strain evidence="3 4">GH-19</strain>
    </source>
</reference>
<feature type="compositionally biased region" description="Acidic residues" evidence="1">
    <location>
        <begin position="833"/>
        <end position="852"/>
    </location>
</feature>
<dbReference type="Proteomes" id="UP001498398">
    <property type="component" value="Unassembled WGS sequence"/>
</dbReference>
<evidence type="ECO:0000313" key="4">
    <source>
        <dbReference type="Proteomes" id="UP001498398"/>
    </source>
</evidence>
<dbReference type="CDD" id="cd22756">
    <property type="entry name" value="OTU_OTUD3-like"/>
    <property type="match status" value="1"/>
</dbReference>
<feature type="compositionally biased region" description="Basic and acidic residues" evidence="1">
    <location>
        <begin position="758"/>
        <end position="767"/>
    </location>
</feature>
<evidence type="ECO:0000313" key="3">
    <source>
        <dbReference type="EMBL" id="KAK7443472.1"/>
    </source>
</evidence>
<dbReference type="EMBL" id="JBANRG010000054">
    <property type="protein sequence ID" value="KAK7443472.1"/>
    <property type="molecule type" value="Genomic_DNA"/>
</dbReference>
<feature type="compositionally biased region" description="Low complexity" evidence="1">
    <location>
        <begin position="770"/>
        <end position="803"/>
    </location>
</feature>
<feature type="compositionally biased region" description="Low complexity" evidence="1">
    <location>
        <begin position="657"/>
        <end position="669"/>
    </location>
</feature>
<name>A0ABR1IX49_9AGAR</name>
<dbReference type="InterPro" id="IPR038765">
    <property type="entry name" value="Papain-like_cys_pep_sf"/>
</dbReference>
<dbReference type="PANTHER" id="PTHR12419">
    <property type="entry name" value="OTU DOMAIN CONTAINING PROTEIN"/>
    <property type="match status" value="1"/>
</dbReference>
<accession>A0ABR1IX49</accession>
<organism evidence="3 4">
    <name type="scientific">Marasmiellus scandens</name>
    <dbReference type="NCBI Taxonomy" id="2682957"/>
    <lineage>
        <taxon>Eukaryota</taxon>
        <taxon>Fungi</taxon>
        <taxon>Dikarya</taxon>
        <taxon>Basidiomycota</taxon>
        <taxon>Agaricomycotina</taxon>
        <taxon>Agaricomycetes</taxon>
        <taxon>Agaricomycetidae</taxon>
        <taxon>Agaricales</taxon>
        <taxon>Marasmiineae</taxon>
        <taxon>Omphalotaceae</taxon>
        <taxon>Marasmiellus</taxon>
    </lineage>
</organism>
<feature type="compositionally biased region" description="Low complexity" evidence="1">
    <location>
        <begin position="408"/>
        <end position="430"/>
    </location>
</feature>
<keyword evidence="4" id="KW-1185">Reference proteome</keyword>
<feature type="compositionally biased region" description="Basic residues" evidence="1">
    <location>
        <begin position="1"/>
        <end position="15"/>
    </location>
</feature>
<feature type="compositionally biased region" description="Acidic residues" evidence="1">
    <location>
        <begin position="804"/>
        <end position="823"/>
    </location>
</feature>
<feature type="compositionally biased region" description="Basic and acidic residues" evidence="1">
    <location>
        <begin position="732"/>
        <end position="742"/>
    </location>
</feature>
<feature type="region of interest" description="Disordered" evidence="1">
    <location>
        <begin position="1"/>
        <end position="30"/>
    </location>
</feature>
<comment type="caution">
    <text evidence="3">The sequence shown here is derived from an EMBL/GenBank/DDBJ whole genome shotgun (WGS) entry which is preliminary data.</text>
</comment>
<protein>
    <recommendedName>
        <fullName evidence="2">OTU domain-containing protein</fullName>
    </recommendedName>
</protein>
<dbReference type="SUPFAM" id="SSF54001">
    <property type="entry name" value="Cysteine proteinases"/>
    <property type="match status" value="1"/>
</dbReference>
<feature type="compositionally biased region" description="Low complexity" evidence="1">
    <location>
        <begin position="382"/>
        <end position="395"/>
    </location>
</feature>
<evidence type="ECO:0000256" key="1">
    <source>
        <dbReference type="SAM" id="MobiDB-lite"/>
    </source>
</evidence>
<sequence>MGSAKKQNKSFRTRSTRSSGRANLLTSDPSQNTALLNEQLRSLGLYAAPTLGDGNCLFRALSDQYYGSPSRHADVRRDICDYIEAHPERYEGFVDVDEFSDTGERKGKGGGLAAYVAGMRQNATYGGHMELSAFAHLTKRNIKVIQPGLVYVIQWDPSPSPSTPRKPKSASSSTSDSPSRRTRSHDGDGDVPMSPRRHHGDGEAEEEAKPQGSGPTIYVAYHDWEHFSSIRSLRGPHTGIPNVQETPAPEGSNPSAAPEEKLSPAKARKKERELKEKERREAKQAKAKEKATAKETKAKAKPPSTKEKEPAAEPLSTGLKLKIPARPSSAIQAPVPTLPSSGNISPLSSLSPSPAPSLHANSSSSVDASKVPLPASQPVTQPPSVNASPPVSQSPSPAPGQTRPQAQSKAAVHAATAPSSASTSQSNLPASASATTSTVTASNPYAAYPYYPYAAYPYTMSLPMNPNSKTGVTSYASGYPHQAYQGGYPMYPTYPYTYPYATAFASGSGTSKSSSQPTTGVYPYGYTPPSASPATVIPISTSVSSTTPNTTGISTTLSTPGGTSGPLSAPSPSTTQPPTHYALLEHSTMTSYPPPHPTTIPPNPIYPNPYTHIAAIDPLSNLSHLTHLVPPPRIQRSPKRSFEESISEEGSLDSIDSNSYAGSASGSNSESKRSRVDLVASARVSAGAGAGAEDDEVMVVDTTPDSKRCERSDSRGRKSRMRDTIVPPTAPENERTFLKSDVDMDDVLPDISDPQHGGGEDQTRVEIEAEASQSSQGSSPPHTTPGLSPDSGSSESSGHPGSSEDGDVEDDLPEGNEDDDADGDYEHDHEREQEEQEEQEQEEDDEDDDDLEPNLNHTLPVSNKAPAKAAYSRNKKNASLPPGERPLTRRERKKLGLPKPRAAAAAGGGAGAGVGKIVIPGGKYATRSSTQRAGTGAVAEGDEGEWKANGTGRVDVRGFRELKI</sequence>
<dbReference type="InterPro" id="IPR003323">
    <property type="entry name" value="OTU_dom"/>
</dbReference>
<dbReference type="Gene3D" id="3.90.70.80">
    <property type="match status" value="1"/>
</dbReference>
<feature type="region of interest" description="Disordered" evidence="1">
    <location>
        <begin position="543"/>
        <end position="576"/>
    </location>
</feature>
<gene>
    <name evidence="3" type="ORF">VKT23_015646</name>
</gene>
<feature type="region of interest" description="Disordered" evidence="1">
    <location>
        <begin position="158"/>
        <end position="216"/>
    </location>
</feature>
<dbReference type="PANTHER" id="PTHR12419:SF7">
    <property type="entry name" value="OTU DOMAIN-CONTAINING PROTEIN 3"/>
    <property type="match status" value="1"/>
</dbReference>
<feature type="domain" description="OTU" evidence="2">
    <location>
        <begin position="45"/>
        <end position="233"/>
    </location>
</feature>
<evidence type="ECO:0000259" key="2">
    <source>
        <dbReference type="PROSITE" id="PS50802"/>
    </source>
</evidence>
<proteinExistence type="predicted"/>
<dbReference type="InterPro" id="IPR050704">
    <property type="entry name" value="Peptidase_C85-like"/>
</dbReference>
<feature type="region of interest" description="Disordered" evidence="1">
    <location>
        <begin position="232"/>
        <end position="430"/>
    </location>
</feature>